<dbReference type="Proteomes" id="UP001333110">
    <property type="component" value="Unassembled WGS sequence"/>
</dbReference>
<evidence type="ECO:0000256" key="3">
    <source>
        <dbReference type="SAM" id="MobiDB-lite"/>
    </source>
</evidence>
<dbReference type="PANTHER" id="PTHR33064:SF37">
    <property type="entry name" value="RIBONUCLEASE H"/>
    <property type="match status" value="1"/>
</dbReference>
<dbReference type="Gene3D" id="3.10.10.10">
    <property type="entry name" value="HIV Type 1 Reverse Transcriptase, subunit A, domain 1"/>
    <property type="match status" value="1"/>
</dbReference>
<dbReference type="PANTHER" id="PTHR33064">
    <property type="entry name" value="POL PROTEIN"/>
    <property type="match status" value="1"/>
</dbReference>
<dbReference type="InterPro" id="IPR043128">
    <property type="entry name" value="Rev_trsase/Diguanyl_cyclase"/>
</dbReference>
<dbReference type="SUPFAM" id="SSF56672">
    <property type="entry name" value="DNA/RNA polymerases"/>
    <property type="match status" value="1"/>
</dbReference>
<dbReference type="GO" id="GO:0004523">
    <property type="term" value="F:RNA-DNA hybrid ribonuclease activity"/>
    <property type="evidence" value="ECO:0007669"/>
    <property type="project" value="UniProtKB-EC"/>
</dbReference>
<dbReference type="EMBL" id="JAUNZN010000044">
    <property type="protein sequence ID" value="KAK4806158.1"/>
    <property type="molecule type" value="Genomic_DNA"/>
</dbReference>
<dbReference type="Pfam" id="PF00078">
    <property type="entry name" value="RVT_1"/>
    <property type="match status" value="1"/>
</dbReference>
<comment type="caution">
    <text evidence="6">The sequence shown here is derived from an EMBL/GenBank/DDBJ whole genome shotgun (WGS) entry which is preliminary data.</text>
</comment>
<name>A0AAN7MA71_MYCAM</name>
<dbReference type="InterPro" id="IPR002156">
    <property type="entry name" value="RNaseH_domain"/>
</dbReference>
<proteinExistence type="inferred from homology"/>
<feature type="domain" description="Reverse transcriptase" evidence="4">
    <location>
        <begin position="139"/>
        <end position="364"/>
    </location>
</feature>
<dbReference type="AlphaFoldDB" id="A0AAN7MA71"/>
<dbReference type="PROSITE" id="PS50878">
    <property type="entry name" value="RT_POL"/>
    <property type="match status" value="1"/>
</dbReference>
<evidence type="ECO:0000259" key="5">
    <source>
        <dbReference type="PROSITE" id="PS50879"/>
    </source>
</evidence>
<dbReference type="GO" id="GO:0003676">
    <property type="term" value="F:nucleic acid binding"/>
    <property type="evidence" value="ECO:0007669"/>
    <property type="project" value="InterPro"/>
</dbReference>
<evidence type="ECO:0000313" key="7">
    <source>
        <dbReference type="Proteomes" id="UP001333110"/>
    </source>
</evidence>
<dbReference type="InterPro" id="IPR036397">
    <property type="entry name" value="RNaseH_sf"/>
</dbReference>
<sequence>MELLQAVLQPKEIAIMHCKAHQKGNSEITKGNRTADHRAVSDTTVQRYWKREVSWFSPSRQLRTTQPLAHPPPWWDGGENRKSKRKLKDKEEAEEEAEEILEEDSEVEEEIVEILGKVILHIPPENAWKAQMCLLTQGEKDENADIPEEVLNAVIPLVWASGKPGRAKSITPIKTELKSGAQPVRKKQYPIRLEARKGLEPLINSFLEYGLLRECQSELNTPILPSMSTLWCQNLYALLASIPENNMYFTVLDLKDAFFCIPVDEQSQLIFAFEWESPTTGRKTQLCWTVLPQGFKNSPTLFGNVLAKELEQWQCNNGHITLLQYVDDLLIGSSNDSACFEATISLLNFLGLAGYRVSKKKRRK</sequence>
<gene>
    <name evidence="6" type="ORF">QYF61_001081</name>
</gene>
<accession>A0AAN7MA71</accession>
<feature type="compositionally biased region" description="Acidic residues" evidence="3">
    <location>
        <begin position="92"/>
        <end position="103"/>
    </location>
</feature>
<protein>
    <recommendedName>
        <fullName evidence="2">ribonuclease H</fullName>
        <ecNumber evidence="2">3.1.26.4</ecNumber>
    </recommendedName>
</protein>
<comment type="similarity">
    <text evidence="1">Belongs to the beta type-B retroviral polymerase family. HERV class-II K(HML-2) pol subfamily.</text>
</comment>
<dbReference type="InterPro" id="IPR051320">
    <property type="entry name" value="Viral_Replic_Matur_Polypro"/>
</dbReference>
<evidence type="ECO:0000256" key="1">
    <source>
        <dbReference type="ARBA" id="ARBA00010879"/>
    </source>
</evidence>
<dbReference type="Gene3D" id="3.30.70.270">
    <property type="match status" value="1"/>
</dbReference>
<evidence type="ECO:0000256" key="2">
    <source>
        <dbReference type="ARBA" id="ARBA00012180"/>
    </source>
</evidence>
<dbReference type="EC" id="3.1.26.4" evidence="2"/>
<dbReference type="GO" id="GO:0006259">
    <property type="term" value="P:DNA metabolic process"/>
    <property type="evidence" value="ECO:0007669"/>
    <property type="project" value="UniProtKB-ARBA"/>
</dbReference>
<dbReference type="PROSITE" id="PS50879">
    <property type="entry name" value="RNASE_H_1"/>
    <property type="match status" value="1"/>
</dbReference>
<reference evidence="6 7" key="1">
    <citation type="journal article" date="2023" name="J. Hered.">
        <title>Chromosome-level genome of the wood stork (Mycteria americana) provides insight into avian chromosome evolution.</title>
        <authorList>
            <person name="Flamio R. Jr."/>
            <person name="Ramstad K.M."/>
        </authorList>
    </citation>
    <scope>NUCLEOTIDE SEQUENCE [LARGE SCALE GENOMIC DNA]</scope>
    <source>
        <strain evidence="6">JAX WOST 10</strain>
    </source>
</reference>
<dbReference type="InterPro" id="IPR043502">
    <property type="entry name" value="DNA/RNA_pol_sf"/>
</dbReference>
<dbReference type="Gene3D" id="3.30.420.10">
    <property type="entry name" value="Ribonuclease H-like superfamily/Ribonuclease H"/>
    <property type="match status" value="1"/>
</dbReference>
<organism evidence="6 7">
    <name type="scientific">Mycteria americana</name>
    <name type="common">Wood stork</name>
    <dbReference type="NCBI Taxonomy" id="33587"/>
    <lineage>
        <taxon>Eukaryota</taxon>
        <taxon>Metazoa</taxon>
        <taxon>Chordata</taxon>
        <taxon>Craniata</taxon>
        <taxon>Vertebrata</taxon>
        <taxon>Euteleostomi</taxon>
        <taxon>Archelosauria</taxon>
        <taxon>Archosauria</taxon>
        <taxon>Dinosauria</taxon>
        <taxon>Saurischia</taxon>
        <taxon>Theropoda</taxon>
        <taxon>Coelurosauria</taxon>
        <taxon>Aves</taxon>
        <taxon>Neognathae</taxon>
        <taxon>Neoaves</taxon>
        <taxon>Aequornithes</taxon>
        <taxon>Ciconiiformes</taxon>
        <taxon>Ciconiidae</taxon>
        <taxon>Mycteria</taxon>
    </lineage>
</organism>
<dbReference type="InterPro" id="IPR000477">
    <property type="entry name" value="RT_dom"/>
</dbReference>
<feature type="region of interest" description="Disordered" evidence="3">
    <location>
        <begin position="62"/>
        <end position="103"/>
    </location>
</feature>
<keyword evidence="7" id="KW-1185">Reference proteome</keyword>
<evidence type="ECO:0000259" key="4">
    <source>
        <dbReference type="PROSITE" id="PS50878"/>
    </source>
</evidence>
<feature type="domain" description="RNase H type-1" evidence="5">
    <location>
        <begin position="1"/>
        <end position="44"/>
    </location>
</feature>
<evidence type="ECO:0000313" key="6">
    <source>
        <dbReference type="EMBL" id="KAK4806158.1"/>
    </source>
</evidence>